<protein>
    <recommendedName>
        <fullName evidence="11">Nucleolar complex-associated protein 3</fullName>
    </recommendedName>
</protein>
<dbReference type="InterPro" id="IPR011501">
    <property type="entry name" value="Noc3_N"/>
</dbReference>
<feature type="compositionally biased region" description="Basic and acidic residues" evidence="6">
    <location>
        <begin position="229"/>
        <end position="239"/>
    </location>
</feature>
<feature type="compositionally biased region" description="Acidic residues" evidence="6">
    <location>
        <begin position="152"/>
        <end position="173"/>
    </location>
</feature>
<comment type="subcellular location">
    <subcellularLocation>
        <location evidence="1">Nucleus</location>
        <location evidence="1">Nucleolus</location>
    </subcellularLocation>
</comment>
<feature type="compositionally biased region" description="Polar residues" evidence="6">
    <location>
        <begin position="104"/>
        <end position="114"/>
    </location>
</feature>
<evidence type="ECO:0008006" key="11">
    <source>
        <dbReference type="Google" id="ProtNLM"/>
    </source>
</evidence>
<dbReference type="OrthoDB" id="10263597at2759"/>
<keyword evidence="4" id="KW-0539">Nucleus</keyword>
<evidence type="ECO:0000313" key="9">
    <source>
        <dbReference type="EMBL" id="ETS61931.1"/>
    </source>
</evidence>
<comment type="similarity">
    <text evidence="2">Belongs to the CBF/MAK21 family.</text>
</comment>
<name>W3VMD7_MOEAP</name>
<feature type="compositionally biased region" description="Polar residues" evidence="6">
    <location>
        <begin position="308"/>
        <end position="318"/>
    </location>
</feature>
<keyword evidence="3 5" id="KW-0175">Coiled coil</keyword>
<dbReference type="GO" id="GO:0006270">
    <property type="term" value="P:DNA replication initiation"/>
    <property type="evidence" value="ECO:0007669"/>
    <property type="project" value="TreeGrafter"/>
</dbReference>
<evidence type="ECO:0000259" key="7">
    <source>
        <dbReference type="Pfam" id="PF03914"/>
    </source>
</evidence>
<evidence type="ECO:0000256" key="4">
    <source>
        <dbReference type="ARBA" id="ARBA00023242"/>
    </source>
</evidence>
<dbReference type="GO" id="GO:0003682">
    <property type="term" value="F:chromatin binding"/>
    <property type="evidence" value="ECO:0007669"/>
    <property type="project" value="TreeGrafter"/>
</dbReference>
<feature type="compositionally biased region" description="Acidic residues" evidence="6">
    <location>
        <begin position="253"/>
        <end position="262"/>
    </location>
</feature>
<dbReference type="EMBL" id="AWNI01000013">
    <property type="protein sequence ID" value="ETS61931.1"/>
    <property type="molecule type" value="Genomic_DNA"/>
</dbReference>
<dbReference type="Pfam" id="PF07540">
    <property type="entry name" value="NOC3p"/>
    <property type="match status" value="1"/>
</dbReference>
<keyword evidence="10" id="KW-1185">Reference proteome</keyword>
<dbReference type="Proteomes" id="UP000019462">
    <property type="component" value="Unassembled WGS sequence"/>
</dbReference>
<feature type="domain" description="CCAAT-binding factor" evidence="7">
    <location>
        <begin position="802"/>
        <end position="952"/>
    </location>
</feature>
<accession>W3VMD7</accession>
<evidence type="ECO:0000256" key="6">
    <source>
        <dbReference type="SAM" id="MobiDB-lite"/>
    </source>
</evidence>
<evidence type="ECO:0000256" key="2">
    <source>
        <dbReference type="ARBA" id="ARBA00007797"/>
    </source>
</evidence>
<evidence type="ECO:0000256" key="1">
    <source>
        <dbReference type="ARBA" id="ARBA00004604"/>
    </source>
</evidence>
<sequence length="967" mass="106342">MPAVKRKAAASSSAAKKPGKHSRPSAARAPKLAQQLDMYIRRSDDESEDDEPPAVKQTNGTTKAKAEAEAEYEPESDEASDVASDDDVDVKTVSASNLAFLQGLDSNKAINVSQKDAKQKAKELKRSDRKAFDDERRRVTAEKKARLTQPPSDDDDDDDDLDSDLMDDIEDEPERVMEKKNYQEYSDVSEGEEVVSEDEARKRPTKSHKADEDAEAAYMARLGKRKQREQHQREQERKLRVNAKLPVRKLDGDISDDSDSEPEDRQDSEPEGLGSDAGSESDDDRAQNSRAVHAPIPRAASPSDDETAPSTSTPVVHSSITHSARFNLTAPYEILLTSHACRLPPAPASRKAAPAHRAAVAAAHKQTLLLARNQIASLASQIIADPEVNLGLLRRLAVFAGPTISAPPEKIPEIRAEQAAAKAAGSKSTARPVKIEVAPAIRQLAMVSLLAVFVDILPGYRIRSLTEKEQDDKVGQEIARRREYEAGLVAVYRDFLELCEAELKAANAGPEEKVKPGVGKLEGAAIRVFSTLAVRAVHFNFRQNILGVVVARMSRRQWGEEELACYEAIKTVVLGDLTGEISLEVVRLIHRMTKERRFKVNSRVLDVLLHLRLRDELGSKRSSTTNSTDPEKDAARAFKEAEERRAAMKAREKRGKGGKAKAREVRKGAAVHLSKKQVKKQKELRAIEDEMKEAEATVDLELRERNQTETLKLVFVLYFTLLKAPVGSVAAGVLESGMRGLSMYAHRVNVDFFRDLLKVLKVHVATNAALLTTTNDDSDSESDDENILLDQSVLTRVIRQIIVALKTTFDLFLNQAQGTILNLDLTDMLSHLYYVLFFLPFTSGDASDLALDTIYAILVRSASDQQVQAAFAKRLSVVALQMPAAMAKKTLGIVGHLIAKNSANAALLDLDDQSRNGTYNADGANLAATGVLESGQTVLWELAHLTKQSNAELAHKARDVWALKDAI</sequence>
<feature type="compositionally biased region" description="Basic and acidic residues" evidence="6">
    <location>
        <begin position="115"/>
        <end position="145"/>
    </location>
</feature>
<gene>
    <name evidence="9" type="ORF">PaG_04045</name>
</gene>
<organism evidence="9 10">
    <name type="scientific">Moesziomyces aphidis</name>
    <name type="common">Pseudozyma aphidis</name>
    <dbReference type="NCBI Taxonomy" id="84754"/>
    <lineage>
        <taxon>Eukaryota</taxon>
        <taxon>Fungi</taxon>
        <taxon>Dikarya</taxon>
        <taxon>Basidiomycota</taxon>
        <taxon>Ustilaginomycotina</taxon>
        <taxon>Ustilaginomycetes</taxon>
        <taxon>Ustilaginales</taxon>
        <taxon>Ustilaginaceae</taxon>
        <taxon>Moesziomyces</taxon>
    </lineage>
</organism>
<evidence type="ECO:0000256" key="3">
    <source>
        <dbReference type="ARBA" id="ARBA00023054"/>
    </source>
</evidence>
<feature type="compositionally biased region" description="Acidic residues" evidence="6">
    <location>
        <begin position="187"/>
        <end position="197"/>
    </location>
</feature>
<evidence type="ECO:0000259" key="8">
    <source>
        <dbReference type="Pfam" id="PF07540"/>
    </source>
</evidence>
<dbReference type="InterPro" id="IPR016903">
    <property type="entry name" value="Nucleolar_cplx-assoc_3"/>
</dbReference>
<evidence type="ECO:0000313" key="10">
    <source>
        <dbReference type="Proteomes" id="UP000019462"/>
    </source>
</evidence>
<feature type="coiled-coil region" evidence="5">
    <location>
        <begin position="677"/>
        <end position="704"/>
    </location>
</feature>
<feature type="compositionally biased region" description="Acidic residues" evidence="6">
    <location>
        <begin position="69"/>
        <end position="88"/>
    </location>
</feature>
<feature type="region of interest" description="Disordered" evidence="6">
    <location>
        <begin position="1"/>
        <end position="88"/>
    </location>
</feature>
<feature type="region of interest" description="Disordered" evidence="6">
    <location>
        <begin position="102"/>
        <end position="318"/>
    </location>
</feature>
<dbReference type="AlphaFoldDB" id="W3VMD7"/>
<dbReference type="HOGENOM" id="CLU_307174_0_0_1"/>
<evidence type="ECO:0000256" key="5">
    <source>
        <dbReference type="SAM" id="Coils"/>
    </source>
</evidence>
<proteinExistence type="inferred from homology"/>
<dbReference type="PANTHER" id="PTHR14428:SF5">
    <property type="entry name" value="NUCLEOLAR COMPLEX PROTEIN 3 HOMOLOG"/>
    <property type="match status" value="1"/>
</dbReference>
<dbReference type="InterPro" id="IPR005612">
    <property type="entry name" value="CCAAT-binding_factor"/>
</dbReference>
<feature type="domain" description="Nucleolar complex-associated protein 3 N-terminal" evidence="8">
    <location>
        <begin position="371"/>
        <end position="495"/>
    </location>
</feature>
<dbReference type="GO" id="GO:0005730">
    <property type="term" value="C:nucleolus"/>
    <property type="evidence" value="ECO:0007669"/>
    <property type="project" value="UniProtKB-SubCell"/>
</dbReference>
<dbReference type="Pfam" id="PF03914">
    <property type="entry name" value="CBF"/>
    <property type="match status" value="1"/>
</dbReference>
<reference evidence="9 10" key="1">
    <citation type="journal article" date="2014" name="Genome Announc.">
        <title>Genome sequence of the basidiomycetous fungus Pseudozyma aphidis DSM70725, an efficient producer of biosurfactant mannosylerythritol lipids.</title>
        <authorList>
            <person name="Lorenz S."/>
            <person name="Guenther M."/>
            <person name="Grumaz C."/>
            <person name="Rupp S."/>
            <person name="Zibek S."/>
            <person name="Sohn K."/>
        </authorList>
    </citation>
    <scope>NUCLEOTIDE SEQUENCE [LARGE SCALE GENOMIC DNA]</scope>
    <source>
        <strain evidence="10">ATCC 32657 / CBS 517.83 / DSM 70725 / JCM 10318 / NBRC 10182 / NRRL Y-7954 / St-0401</strain>
    </source>
</reference>
<comment type="caution">
    <text evidence="9">The sequence shown here is derived from an EMBL/GenBank/DDBJ whole genome shotgun (WGS) entry which is preliminary data.</text>
</comment>
<dbReference type="PANTHER" id="PTHR14428">
    <property type="entry name" value="NUCLEOLAR COMPLEX PROTEIN 3"/>
    <property type="match status" value="1"/>
</dbReference>